<dbReference type="Gene3D" id="6.10.340.10">
    <property type="match status" value="1"/>
</dbReference>
<dbReference type="RefSeq" id="WP_341417646.1">
    <property type="nucleotide sequence ID" value="NZ_JBBPCC010000015.1"/>
</dbReference>
<dbReference type="PRINTS" id="PR00260">
    <property type="entry name" value="CHEMTRNSDUCR"/>
</dbReference>
<dbReference type="CDD" id="cd06225">
    <property type="entry name" value="HAMP"/>
    <property type="match status" value="1"/>
</dbReference>
<sequence>MKAGIVTKVISMVLIAVLASVCSMLGIGFYVNYKQIDRAAGEELIGCASITSGLLSKEDIRQLGRGTSEELQGKVDWIVDHKPIFMNAAILGTDGTILVADKHLQQQGLKAGDKIPLDADAVAMVESMRHPAASQIYSFNGIDRKTGYAPIFADHDASGAIVALMTVDFNADIVSQRTWDMLGYTIKTGGIFPVLSAVGAFFVIRRMIRPIETISRRVQEIAEGDLQGKPIPEGSRDELGVLAQSVNRMTINLREIVSGIQQTSRTVSGTTRELTADADGSLQSVHAMTAAVRQIATGAQMQEAGTRGSALAMEEMARGVSRIAASSISVTEMMRDTLGQAEQGSEALARVRRQMNGIGDSVERTSAIAGELQERSGQVGDIAQMMKEVAYQTNLLALNASIEASRAGEHGRGFSVVAGEIRKLAEQSRHSSEQVSELIEAIRERIARMDESMSLETSEVASGREVVERLTEVFTSILRQAELTHEQIADISAASEQISAGTEEVNGSVHEIAEISKRSAEEAGSVTKLATGQLEALEQMTQSAREIEQVNAELAEAVSRFKL</sequence>
<dbReference type="Pfam" id="PF00672">
    <property type="entry name" value="HAMP"/>
    <property type="match status" value="1"/>
</dbReference>
<evidence type="ECO:0000259" key="9">
    <source>
        <dbReference type="PROSITE" id="PS50885"/>
    </source>
</evidence>
<evidence type="ECO:0000256" key="6">
    <source>
        <dbReference type="PROSITE-ProRule" id="PRU00284"/>
    </source>
</evidence>
<feature type="domain" description="Methyl-accepting transducer" evidence="8">
    <location>
        <begin position="277"/>
        <end position="513"/>
    </location>
</feature>
<dbReference type="SUPFAM" id="SSF58104">
    <property type="entry name" value="Methyl-accepting chemotaxis protein (MCP) signaling domain"/>
    <property type="match status" value="1"/>
</dbReference>
<dbReference type="InterPro" id="IPR004089">
    <property type="entry name" value="MCPsignal_dom"/>
</dbReference>
<dbReference type="CDD" id="cd11386">
    <property type="entry name" value="MCP_signal"/>
    <property type="match status" value="1"/>
</dbReference>
<keyword evidence="4 6" id="KW-0807">Transducer</keyword>
<dbReference type="SMART" id="SM00304">
    <property type="entry name" value="HAMP"/>
    <property type="match status" value="1"/>
</dbReference>
<feature type="transmembrane region" description="Helical" evidence="7">
    <location>
        <begin position="12"/>
        <end position="31"/>
    </location>
</feature>
<dbReference type="PROSITE" id="PS50885">
    <property type="entry name" value="HAMP"/>
    <property type="match status" value="1"/>
</dbReference>
<keyword evidence="7" id="KW-1133">Transmembrane helix</keyword>
<dbReference type="Pfam" id="PF00015">
    <property type="entry name" value="MCPsignal"/>
    <property type="match status" value="1"/>
</dbReference>
<comment type="caution">
    <text evidence="10">The sequence shown here is derived from an EMBL/GenBank/DDBJ whole genome shotgun (WGS) entry which is preliminary data.</text>
</comment>
<dbReference type="SMART" id="SM00283">
    <property type="entry name" value="MA"/>
    <property type="match status" value="1"/>
</dbReference>
<evidence type="ECO:0000259" key="8">
    <source>
        <dbReference type="PROSITE" id="PS50111"/>
    </source>
</evidence>
<evidence type="ECO:0000256" key="3">
    <source>
        <dbReference type="ARBA" id="ARBA00023136"/>
    </source>
</evidence>
<dbReference type="PANTHER" id="PTHR32089">
    <property type="entry name" value="METHYL-ACCEPTING CHEMOTAXIS PROTEIN MCPB"/>
    <property type="match status" value="1"/>
</dbReference>
<name>A0ABU9DNR3_9BACL</name>
<evidence type="ECO:0000256" key="4">
    <source>
        <dbReference type="ARBA" id="ARBA00023224"/>
    </source>
</evidence>
<evidence type="ECO:0000256" key="2">
    <source>
        <dbReference type="ARBA" id="ARBA00022475"/>
    </source>
</evidence>
<comment type="subcellular location">
    <subcellularLocation>
        <location evidence="1">Cell membrane</location>
    </subcellularLocation>
</comment>
<organism evidence="10 11">
    <name type="scientific">Paenibacillus filicis</name>
    <dbReference type="NCBI Taxonomy" id="669464"/>
    <lineage>
        <taxon>Bacteria</taxon>
        <taxon>Bacillati</taxon>
        <taxon>Bacillota</taxon>
        <taxon>Bacilli</taxon>
        <taxon>Bacillales</taxon>
        <taxon>Paenibacillaceae</taxon>
        <taxon>Paenibacillus</taxon>
    </lineage>
</organism>
<dbReference type="PANTHER" id="PTHR32089:SF112">
    <property type="entry name" value="LYSOZYME-LIKE PROTEIN-RELATED"/>
    <property type="match status" value="1"/>
</dbReference>
<protein>
    <submittedName>
        <fullName evidence="10">Methyl-accepting chemotaxis protein</fullName>
    </submittedName>
</protein>
<dbReference type="Gene3D" id="1.10.287.950">
    <property type="entry name" value="Methyl-accepting chemotaxis protein"/>
    <property type="match status" value="1"/>
</dbReference>
<dbReference type="InterPro" id="IPR004090">
    <property type="entry name" value="Chemotax_Me-accpt_rcpt"/>
</dbReference>
<keyword evidence="2" id="KW-1003">Cell membrane</keyword>
<dbReference type="EMBL" id="JBBPCC010000015">
    <property type="protein sequence ID" value="MEK8130509.1"/>
    <property type="molecule type" value="Genomic_DNA"/>
</dbReference>
<keyword evidence="7" id="KW-0812">Transmembrane</keyword>
<keyword evidence="11" id="KW-1185">Reference proteome</keyword>
<dbReference type="Proteomes" id="UP001469365">
    <property type="component" value="Unassembled WGS sequence"/>
</dbReference>
<evidence type="ECO:0000313" key="10">
    <source>
        <dbReference type="EMBL" id="MEK8130509.1"/>
    </source>
</evidence>
<evidence type="ECO:0000256" key="7">
    <source>
        <dbReference type="SAM" id="Phobius"/>
    </source>
</evidence>
<evidence type="ECO:0000256" key="1">
    <source>
        <dbReference type="ARBA" id="ARBA00004236"/>
    </source>
</evidence>
<evidence type="ECO:0000313" key="11">
    <source>
        <dbReference type="Proteomes" id="UP001469365"/>
    </source>
</evidence>
<evidence type="ECO:0000256" key="5">
    <source>
        <dbReference type="ARBA" id="ARBA00029447"/>
    </source>
</evidence>
<gene>
    <name evidence="10" type="ORF">WMW72_21625</name>
</gene>
<dbReference type="PROSITE" id="PS50111">
    <property type="entry name" value="CHEMOTAXIS_TRANSDUC_2"/>
    <property type="match status" value="1"/>
</dbReference>
<accession>A0ABU9DNR3</accession>
<feature type="domain" description="HAMP" evidence="9">
    <location>
        <begin position="205"/>
        <end position="258"/>
    </location>
</feature>
<reference evidence="10 11" key="1">
    <citation type="submission" date="2024-04" db="EMBL/GenBank/DDBJ databases">
        <title>draft genome sequnece of Paenibacillus filicis.</title>
        <authorList>
            <person name="Kim D.-U."/>
        </authorList>
    </citation>
    <scope>NUCLEOTIDE SEQUENCE [LARGE SCALE GENOMIC DNA]</scope>
    <source>
        <strain evidence="10 11">KACC14197</strain>
    </source>
</reference>
<dbReference type="InterPro" id="IPR003660">
    <property type="entry name" value="HAMP_dom"/>
</dbReference>
<keyword evidence="3 7" id="KW-0472">Membrane</keyword>
<comment type="similarity">
    <text evidence="5">Belongs to the methyl-accepting chemotaxis (MCP) protein family.</text>
</comment>
<proteinExistence type="inferred from homology"/>